<sequence length="41" mass="4696">MNNVPFIINPAFYPEAKAKNITVNQCTTDIRSMTRPISSRR</sequence>
<reference evidence="1 2" key="1">
    <citation type="submission" date="2019-04" db="EMBL/GenBank/DDBJ databases">
        <authorList>
            <person name="Van Vliet M D."/>
        </authorList>
    </citation>
    <scope>NUCLEOTIDE SEQUENCE [LARGE SCALE GENOMIC DNA]</scope>
    <source>
        <strain evidence="1 2">F21</strain>
    </source>
</reference>
<proteinExistence type="predicted"/>
<keyword evidence="2" id="KW-1185">Reference proteome</keyword>
<evidence type="ECO:0000313" key="1">
    <source>
        <dbReference type="EMBL" id="VGO19899.1"/>
    </source>
</evidence>
<protein>
    <submittedName>
        <fullName evidence="1">Uncharacterized protein</fullName>
    </submittedName>
</protein>
<dbReference type="AlphaFoldDB" id="A0A6C2UIW6"/>
<name>A0A6C2UIW6_9BACT</name>
<gene>
    <name evidence="1" type="ORF">SCARR_01959</name>
</gene>
<dbReference type="Proteomes" id="UP000346198">
    <property type="component" value="Unassembled WGS sequence"/>
</dbReference>
<organism evidence="1 2">
    <name type="scientific">Pontiella sulfatireligans</name>
    <dbReference type="NCBI Taxonomy" id="2750658"/>
    <lineage>
        <taxon>Bacteria</taxon>
        <taxon>Pseudomonadati</taxon>
        <taxon>Kiritimatiellota</taxon>
        <taxon>Kiritimatiellia</taxon>
        <taxon>Kiritimatiellales</taxon>
        <taxon>Pontiellaceae</taxon>
        <taxon>Pontiella</taxon>
    </lineage>
</organism>
<accession>A0A6C2UIW6</accession>
<evidence type="ECO:0000313" key="2">
    <source>
        <dbReference type="Proteomes" id="UP000346198"/>
    </source>
</evidence>
<dbReference type="EMBL" id="CAAHFH010000001">
    <property type="protein sequence ID" value="VGO19899.1"/>
    <property type="molecule type" value="Genomic_DNA"/>
</dbReference>